<dbReference type="GO" id="GO:0003677">
    <property type="term" value="F:DNA binding"/>
    <property type="evidence" value="ECO:0007669"/>
    <property type="project" value="InterPro"/>
</dbReference>
<accession>K4EQF9</accession>
<evidence type="ECO:0000313" key="1">
    <source>
        <dbReference type="EMBL" id="AER41558.1"/>
    </source>
</evidence>
<reference evidence="1 2" key="1">
    <citation type="journal article" date="2012" name="BMC Genomics">
        <title>Genome of Epinotia aporema granulovirus (EpapGV), a polyorganotropic fast killing betabaculovirus with a novel thymidylate kinase gene.</title>
        <authorList>
            <person name="Ferrelli M.L."/>
            <person name="Salvador R."/>
            <person name="Biedma M.E."/>
            <person name="Berretta M.F."/>
            <person name="Haase S."/>
            <person name="Sciocco-Cap A."/>
            <person name="Ghiringhelli P.D."/>
            <person name="Romanowski V."/>
        </authorList>
    </citation>
    <scope>NUCLEOTIDE SEQUENCE [LARGE SCALE GENOMIC DNA]</scope>
</reference>
<dbReference type="InterPro" id="IPR010336">
    <property type="entry name" value="Baculo_ME53"/>
</dbReference>
<dbReference type="GO" id="GO:0008270">
    <property type="term" value="F:zinc ion binding"/>
    <property type="evidence" value="ECO:0007669"/>
    <property type="project" value="InterPro"/>
</dbReference>
<proteinExistence type="predicted"/>
<evidence type="ECO:0000313" key="2">
    <source>
        <dbReference type="Proteomes" id="UP000201571"/>
    </source>
</evidence>
<dbReference type="KEGG" id="vg:13842709"/>
<dbReference type="EMBL" id="JN408834">
    <property type="protein sequence ID" value="AER41558.1"/>
    <property type="molecule type" value="Genomic_DNA"/>
</dbReference>
<organism evidence="1 2">
    <name type="scientific">Epinotia aporema granulovirus</name>
    <dbReference type="NCBI Taxonomy" id="166056"/>
    <lineage>
        <taxon>Viruses</taxon>
        <taxon>Viruses incertae sedis</taxon>
        <taxon>Naldaviricetes</taxon>
        <taxon>Lefavirales</taxon>
        <taxon>Baculoviridae</taxon>
        <taxon>Betabaculovirus</taxon>
        <taxon>Betabaculovirus epaporemae</taxon>
    </lineage>
</organism>
<dbReference type="RefSeq" id="YP_006908640.1">
    <property type="nucleotide sequence ID" value="NC_018875.1"/>
</dbReference>
<sequence>MLERRGGRFIYIRCVRLCKSVYNIGGARTHTHYYINMNIVSNDVRSKFLSNETRQVMNFLLNYANFVRKGENVSLTPMEDASTICFNCRLRFDKKSYIFVVLQDFVKDVNCFRICCLGCRNSLPMYDFVELYPTLSLNSVRKLVSCGVLKKLVFDFDTTNQPQYKRFSIKSSVEECLNEIMEFKHVDKEINTIEIVYDNNKLIGAQTVDDMRVDHNTFNFDKPLVFTKKFMHDINQHLDNDKKFSLNVYYTQKKYMPFVVFYYKPVTLECVFCANKVLKTGQPILTCSACGFTSPDYWAKRANYYRARFKYVEKDVDEMKKRKAKNPQSREAFWHQPFESDKLFWTTDKQKGTTKVSLLCYNSDVYTPKQMFL</sequence>
<dbReference type="Pfam" id="PF06061">
    <property type="entry name" value="Baculo_ME53"/>
    <property type="match status" value="1"/>
</dbReference>
<dbReference type="Proteomes" id="UP000201571">
    <property type="component" value="Segment"/>
</dbReference>
<dbReference type="OrthoDB" id="2566at10239"/>
<protein>
    <submittedName>
        <fullName evidence="1">ME53</fullName>
    </submittedName>
</protein>
<dbReference type="GeneID" id="13842709"/>
<keyword evidence="2" id="KW-1185">Reference proteome</keyword>
<gene>
    <name evidence="1" type="primary">me53</name>
</gene>
<name>K4EQF9_9BBAC</name>